<comment type="caution">
    <text evidence="9">The sequence shown here is derived from an EMBL/GenBank/DDBJ whole genome shotgun (WGS) entry which is preliminary data.</text>
</comment>
<gene>
    <name evidence="9" type="ORF">BVER_01394</name>
</gene>
<dbReference type="RefSeq" id="WP_050454654.1">
    <property type="nucleotide sequence ID" value="NZ_LFJJ01000123.1"/>
</dbReference>
<proteinExistence type="predicted"/>
<comment type="subcellular location">
    <subcellularLocation>
        <location evidence="1">Cell membrane</location>
        <topology evidence="1">Multi-pass membrane protein</topology>
    </subcellularLocation>
</comment>
<feature type="transmembrane region" description="Helical" evidence="7">
    <location>
        <begin position="171"/>
        <end position="189"/>
    </location>
</feature>
<feature type="transmembrane region" description="Helical" evidence="7">
    <location>
        <begin position="252"/>
        <end position="273"/>
    </location>
</feature>
<feature type="transmembrane region" description="Helical" evidence="7">
    <location>
        <begin position="84"/>
        <end position="100"/>
    </location>
</feature>
<feature type="transmembrane region" description="Helical" evidence="7">
    <location>
        <begin position="376"/>
        <end position="395"/>
    </location>
</feature>
<dbReference type="PANTHER" id="PTHR42718">
    <property type="entry name" value="MAJOR FACILITATOR SUPERFAMILY MULTIDRUG TRANSPORTER MFSC"/>
    <property type="match status" value="1"/>
</dbReference>
<evidence type="ECO:0000256" key="7">
    <source>
        <dbReference type="SAM" id="Phobius"/>
    </source>
</evidence>
<evidence type="ECO:0000256" key="4">
    <source>
        <dbReference type="ARBA" id="ARBA00022692"/>
    </source>
</evidence>
<feature type="transmembrane region" description="Helical" evidence="7">
    <location>
        <begin position="285"/>
        <end position="305"/>
    </location>
</feature>
<name>A0A0L0M9X5_9BURK</name>
<dbReference type="InterPro" id="IPR020846">
    <property type="entry name" value="MFS_dom"/>
</dbReference>
<evidence type="ECO:0000256" key="5">
    <source>
        <dbReference type="ARBA" id="ARBA00022989"/>
    </source>
</evidence>
<evidence type="ECO:0000256" key="3">
    <source>
        <dbReference type="ARBA" id="ARBA00022475"/>
    </source>
</evidence>
<evidence type="ECO:0000256" key="2">
    <source>
        <dbReference type="ARBA" id="ARBA00022448"/>
    </source>
</evidence>
<sequence length="408" mass="43371">MYDPSPNVSKQPNVVVTLALVSAVVVPQIGVGMSVPSLPSIAEDFRVSISSAQGTLIVYMVGYALSMLVSGLLSDRFGPRRTQLWGLGLAGAAAILAALADNVTTFYGARFIQALGGCVGTVTTRLIVSRGYDARDRMKILTTLASAIAITPCLVPLVGGALLPYVGWRGVFTTIAPISFGTLLFFLVATRGTAAHTKNVAPFSTIGSIYLRNIKMPRFGLYAAAISFVWMSYFTFVSCSSGPLQVHMRLSALHYGIALAFAAIGYVSGSMSARRLSQKKDIDDIIRISSFVGFTGGVLLIGLTVAFSDRLFSLLIPVIAILFATGMTIPATQAGLLKYTTQDAGISSGFFFFIQMIAGASYAALGNTLQNMTPSILATLVAIPALFLPFVLYGLKLRVQRVERTQSI</sequence>
<feature type="transmembrane region" description="Helical" evidence="7">
    <location>
        <begin position="12"/>
        <end position="31"/>
    </location>
</feature>
<evidence type="ECO:0000259" key="8">
    <source>
        <dbReference type="PROSITE" id="PS50850"/>
    </source>
</evidence>
<feature type="transmembrane region" description="Helical" evidence="7">
    <location>
        <begin position="106"/>
        <end position="128"/>
    </location>
</feature>
<keyword evidence="4 7" id="KW-0812">Transmembrane</keyword>
<keyword evidence="10" id="KW-1185">Reference proteome</keyword>
<dbReference type="InterPro" id="IPR011701">
    <property type="entry name" value="MFS"/>
</dbReference>
<keyword evidence="6 7" id="KW-0472">Membrane</keyword>
<evidence type="ECO:0000256" key="1">
    <source>
        <dbReference type="ARBA" id="ARBA00004651"/>
    </source>
</evidence>
<dbReference type="PROSITE" id="PS50850">
    <property type="entry name" value="MFS"/>
    <property type="match status" value="1"/>
</dbReference>
<organism evidence="9 10">
    <name type="scientific">Candidatus Burkholderia verschuerenii</name>
    <dbReference type="NCBI Taxonomy" id="242163"/>
    <lineage>
        <taxon>Bacteria</taxon>
        <taxon>Pseudomonadati</taxon>
        <taxon>Pseudomonadota</taxon>
        <taxon>Betaproteobacteria</taxon>
        <taxon>Burkholderiales</taxon>
        <taxon>Burkholderiaceae</taxon>
        <taxon>Burkholderia</taxon>
    </lineage>
</organism>
<dbReference type="PANTHER" id="PTHR42718:SF46">
    <property type="entry name" value="BLR6921 PROTEIN"/>
    <property type="match status" value="1"/>
</dbReference>
<dbReference type="EMBL" id="LFJJ01000123">
    <property type="protein sequence ID" value="KND59512.1"/>
    <property type="molecule type" value="Genomic_DNA"/>
</dbReference>
<keyword evidence="5 7" id="KW-1133">Transmembrane helix</keyword>
<dbReference type="Gene3D" id="1.20.1720.10">
    <property type="entry name" value="Multidrug resistance protein D"/>
    <property type="match status" value="1"/>
</dbReference>
<feature type="transmembrane region" description="Helical" evidence="7">
    <location>
        <begin position="219"/>
        <end position="237"/>
    </location>
</feature>
<dbReference type="GO" id="GO:0022857">
    <property type="term" value="F:transmembrane transporter activity"/>
    <property type="evidence" value="ECO:0007669"/>
    <property type="project" value="InterPro"/>
</dbReference>
<evidence type="ECO:0000313" key="9">
    <source>
        <dbReference type="EMBL" id="KND59512.1"/>
    </source>
</evidence>
<dbReference type="OrthoDB" id="9814303at2"/>
<evidence type="ECO:0000256" key="6">
    <source>
        <dbReference type="ARBA" id="ARBA00023136"/>
    </source>
</evidence>
<dbReference type="SUPFAM" id="SSF103473">
    <property type="entry name" value="MFS general substrate transporter"/>
    <property type="match status" value="1"/>
</dbReference>
<reference evidence="10" key="1">
    <citation type="submission" date="2015-06" db="EMBL/GenBank/DDBJ databases">
        <title>Comparative genomics of Burkholderia leaf nodule symbionts.</title>
        <authorList>
            <person name="Carlier A."/>
            <person name="Eberl L."/>
            <person name="Pinto-Carbo M."/>
        </authorList>
    </citation>
    <scope>NUCLEOTIDE SEQUENCE [LARGE SCALE GENOMIC DNA]</scope>
    <source>
        <strain evidence="10">UZHbot4</strain>
    </source>
</reference>
<accession>A0A0L0M9X5</accession>
<dbReference type="Pfam" id="PF07690">
    <property type="entry name" value="MFS_1"/>
    <property type="match status" value="1"/>
</dbReference>
<feature type="transmembrane region" description="Helical" evidence="7">
    <location>
        <begin position="140"/>
        <end position="165"/>
    </location>
</feature>
<dbReference type="Proteomes" id="UP000036959">
    <property type="component" value="Unassembled WGS sequence"/>
</dbReference>
<protein>
    <submittedName>
        <fullName evidence="9">Bicyclomycin resistance protein</fullName>
    </submittedName>
</protein>
<dbReference type="AlphaFoldDB" id="A0A0L0M9X5"/>
<feature type="transmembrane region" description="Helical" evidence="7">
    <location>
        <begin position="311"/>
        <end position="332"/>
    </location>
</feature>
<dbReference type="PATRIC" id="fig|242163.4.peg.911"/>
<dbReference type="InterPro" id="IPR001958">
    <property type="entry name" value="Tet-R_TetA/multi-R_MdtG-like"/>
</dbReference>
<dbReference type="GO" id="GO:0005886">
    <property type="term" value="C:plasma membrane"/>
    <property type="evidence" value="ECO:0007669"/>
    <property type="project" value="UniProtKB-SubCell"/>
</dbReference>
<feature type="domain" description="Major facilitator superfamily (MFS) profile" evidence="8">
    <location>
        <begin position="16"/>
        <end position="396"/>
    </location>
</feature>
<feature type="transmembrane region" description="Helical" evidence="7">
    <location>
        <begin position="51"/>
        <end position="72"/>
    </location>
</feature>
<keyword evidence="3" id="KW-1003">Cell membrane</keyword>
<dbReference type="PRINTS" id="PR01035">
    <property type="entry name" value="TCRTETA"/>
</dbReference>
<feature type="transmembrane region" description="Helical" evidence="7">
    <location>
        <begin position="344"/>
        <end position="364"/>
    </location>
</feature>
<keyword evidence="2" id="KW-0813">Transport</keyword>
<evidence type="ECO:0000313" key="10">
    <source>
        <dbReference type="Proteomes" id="UP000036959"/>
    </source>
</evidence>
<dbReference type="InterPro" id="IPR036259">
    <property type="entry name" value="MFS_trans_sf"/>
</dbReference>